<evidence type="ECO:0000256" key="1">
    <source>
        <dbReference type="SAM" id="MobiDB-lite"/>
    </source>
</evidence>
<sequence length="88" mass="9767">MRMDAGMPTSLTGQKDVRRDGAAGMGHGHQRAVVCHDRENPDCFHFHVVTARIFVLCVKAMRSMWPDWGMDKATLGEGSPKREDRGGV</sequence>
<name>A0A1H7MDF9_9RHOB</name>
<dbReference type="AlphaFoldDB" id="A0A1H7MDF9"/>
<proteinExistence type="predicted"/>
<evidence type="ECO:0000313" key="2">
    <source>
        <dbReference type="EMBL" id="SEL08755.1"/>
    </source>
</evidence>
<feature type="region of interest" description="Disordered" evidence="1">
    <location>
        <begin position="1"/>
        <end position="29"/>
    </location>
</feature>
<accession>A0A1H7MDF9</accession>
<reference evidence="2 3" key="1">
    <citation type="submission" date="2016-10" db="EMBL/GenBank/DDBJ databases">
        <authorList>
            <person name="de Groot N.N."/>
        </authorList>
    </citation>
    <scope>NUCLEOTIDE SEQUENCE [LARGE SCALE GENOMIC DNA]</scope>
    <source>
        <strain evidence="2 3">DSM 14858</strain>
    </source>
</reference>
<dbReference type="STRING" id="188906.SAMN04488526_1874"/>
<dbReference type="Proteomes" id="UP000199283">
    <property type="component" value="Unassembled WGS sequence"/>
</dbReference>
<dbReference type="EMBL" id="FNZQ01000003">
    <property type="protein sequence ID" value="SEL08755.1"/>
    <property type="molecule type" value="Genomic_DNA"/>
</dbReference>
<protein>
    <submittedName>
        <fullName evidence="2">Uncharacterized protein</fullName>
    </submittedName>
</protein>
<feature type="compositionally biased region" description="Basic and acidic residues" evidence="1">
    <location>
        <begin position="79"/>
        <end position="88"/>
    </location>
</feature>
<keyword evidence="3" id="KW-1185">Reference proteome</keyword>
<organism evidence="2 3">
    <name type="scientific">Jannaschia helgolandensis</name>
    <dbReference type="NCBI Taxonomy" id="188906"/>
    <lineage>
        <taxon>Bacteria</taxon>
        <taxon>Pseudomonadati</taxon>
        <taxon>Pseudomonadota</taxon>
        <taxon>Alphaproteobacteria</taxon>
        <taxon>Rhodobacterales</taxon>
        <taxon>Roseobacteraceae</taxon>
        <taxon>Jannaschia</taxon>
    </lineage>
</organism>
<gene>
    <name evidence="2" type="ORF">SAMN04488526_1874</name>
</gene>
<feature type="region of interest" description="Disordered" evidence="1">
    <location>
        <begin position="69"/>
        <end position="88"/>
    </location>
</feature>
<evidence type="ECO:0000313" key="3">
    <source>
        <dbReference type="Proteomes" id="UP000199283"/>
    </source>
</evidence>